<dbReference type="RefSeq" id="WP_128640338.1">
    <property type="nucleotide sequence ID" value="NZ_CP008947.1"/>
</dbReference>
<reference evidence="1 2" key="1">
    <citation type="submission" date="2014-07" db="EMBL/GenBank/DDBJ databases">
        <title>Genome Sequence of Rhodococcus opacus Strain R7, a Biodegrader of Mono- and Polycyclic Aromatic Hydrocarbons.</title>
        <authorList>
            <person name="Di Gennaro P."/>
            <person name="Zampolli J."/>
            <person name="Presti I."/>
            <person name="Cappelletti M."/>
            <person name="D'Ursi P."/>
            <person name="Orro A."/>
            <person name="Mezzelani A."/>
            <person name="Milanesi L."/>
        </authorList>
    </citation>
    <scope>NUCLEOTIDE SEQUENCE [LARGE SCALE GENOMIC DNA]</scope>
    <source>
        <strain evidence="1 2">R7</strain>
    </source>
</reference>
<accession>A0A076EPE2</accession>
<gene>
    <name evidence="1" type="ORF">EP51_21525</name>
</gene>
<organism evidence="1 2">
    <name type="scientific">Rhodococcus opacus</name>
    <name type="common">Nocardia opaca</name>
    <dbReference type="NCBI Taxonomy" id="37919"/>
    <lineage>
        <taxon>Bacteria</taxon>
        <taxon>Bacillati</taxon>
        <taxon>Actinomycetota</taxon>
        <taxon>Actinomycetes</taxon>
        <taxon>Mycobacteriales</taxon>
        <taxon>Nocardiaceae</taxon>
        <taxon>Rhodococcus</taxon>
    </lineage>
</organism>
<protein>
    <submittedName>
        <fullName evidence="1">Uncharacterized protein</fullName>
    </submittedName>
</protein>
<name>A0A076EPE2_RHOOP</name>
<proteinExistence type="predicted"/>
<evidence type="ECO:0000313" key="2">
    <source>
        <dbReference type="Proteomes" id="UP000028488"/>
    </source>
</evidence>
<dbReference type="Proteomes" id="UP000028488">
    <property type="component" value="Chromosome"/>
</dbReference>
<dbReference type="EMBL" id="CP008947">
    <property type="protein sequence ID" value="AII07093.1"/>
    <property type="molecule type" value="Genomic_DNA"/>
</dbReference>
<dbReference type="eggNOG" id="ENOG5031FYQ">
    <property type="taxonomic scope" value="Bacteria"/>
</dbReference>
<sequence length="121" mass="13085">MTEDRLEVDRDALVRCIAACAVLAADMQDLRERAHRELAPESFGLGETHLRSAAVLAARFRATAIGGPGVAVENSAAGTFAAHERYALDLKATFEAALARYDEQDAATAHRLEQLRPHASQ</sequence>
<evidence type="ECO:0000313" key="1">
    <source>
        <dbReference type="EMBL" id="AII07093.1"/>
    </source>
</evidence>
<dbReference type="AlphaFoldDB" id="A0A076EPE2"/>